<feature type="transmembrane region" description="Helical" evidence="8">
    <location>
        <begin position="319"/>
        <end position="340"/>
    </location>
</feature>
<dbReference type="Pfam" id="PF13727">
    <property type="entry name" value="CoA_binding_3"/>
    <property type="match status" value="1"/>
</dbReference>
<dbReference type="Proteomes" id="UP001501588">
    <property type="component" value="Unassembled WGS sequence"/>
</dbReference>
<comment type="subcellular location">
    <subcellularLocation>
        <location evidence="1">Membrane</location>
        <topology evidence="1">Multi-pass membrane protein</topology>
    </subcellularLocation>
</comment>
<keyword evidence="4 8" id="KW-0812">Transmembrane</keyword>
<sequence>MPADSHHKDARLAPAVARAGWGGTGPAPTVPFRSFDRRRAWTGTDPLPPWLLIGAVLLLDLSLAAAAGVAISSMPDTEGRPAPALIALATSVCAATAGAMGAYGHAALFGTRRASAHLVAGLAIAIGALMLAAQAFGSTDAIPVEPALLWFAVGAPLLLVGRAATSIALRAAAERTRQRAVLVGDGPQAARFVGAMQARQDRSLRLLGLVDDRPPDAVDAERGHSGVPRIGSLQTLCAMIRRGEVDQVIFTVPWASEERLSRLQATFADYPVDLRLAPDLAAYHGGPEDGLEVGRLRLLRLADRPMRGWAGAAKTVEDYLLALGALAVAAVPMALIALAVRLDSPGPVLFRQRRTGFNNKDFFVFKFRTMYHELADHEVRRQVEEGDPRVTRVGAVLRRTSLDELPQIFNVLRGEMSFIGPRPHAPGTRAGDTLFEDVTDRYPARHRVKPGLTGLAQVRGYRGRTDTEEKLLLRLDSDLEYIEKWSLWLDFVILVRTLLAVARMQNAH</sequence>
<dbReference type="PANTHER" id="PTHR30576:SF0">
    <property type="entry name" value="UNDECAPRENYL-PHOSPHATE N-ACETYLGALACTOSAMINYL 1-PHOSPHATE TRANSFERASE-RELATED"/>
    <property type="match status" value="1"/>
</dbReference>
<evidence type="ECO:0000256" key="8">
    <source>
        <dbReference type="SAM" id="Phobius"/>
    </source>
</evidence>
<evidence type="ECO:0000256" key="2">
    <source>
        <dbReference type="ARBA" id="ARBA00006464"/>
    </source>
</evidence>
<dbReference type="InterPro" id="IPR017475">
    <property type="entry name" value="EPS_sugar_tfrase"/>
</dbReference>
<protein>
    <submittedName>
        <fullName evidence="10">Undecaprenyl-phosphate glucose phosphotransferase</fullName>
    </submittedName>
</protein>
<evidence type="ECO:0000256" key="7">
    <source>
        <dbReference type="ARBA" id="ARBA00023169"/>
    </source>
</evidence>
<keyword evidence="7" id="KW-0270">Exopolysaccharide synthesis</keyword>
<feature type="transmembrane region" description="Helical" evidence="8">
    <location>
        <begin position="148"/>
        <end position="169"/>
    </location>
</feature>
<dbReference type="NCBIfam" id="TIGR03025">
    <property type="entry name" value="EPS_sugtrans"/>
    <property type="match status" value="1"/>
</dbReference>
<evidence type="ECO:0000313" key="10">
    <source>
        <dbReference type="EMBL" id="GAA0579384.1"/>
    </source>
</evidence>
<evidence type="ECO:0000256" key="6">
    <source>
        <dbReference type="ARBA" id="ARBA00023136"/>
    </source>
</evidence>
<keyword evidence="3" id="KW-0808">Transferase</keyword>
<proteinExistence type="inferred from homology"/>
<dbReference type="Pfam" id="PF02397">
    <property type="entry name" value="Bac_transf"/>
    <property type="match status" value="1"/>
</dbReference>
<dbReference type="RefSeq" id="WP_343894825.1">
    <property type="nucleotide sequence ID" value="NZ_BAAAFZ010000019.1"/>
</dbReference>
<dbReference type="Gene3D" id="3.40.50.720">
    <property type="entry name" value="NAD(P)-binding Rossmann-like Domain"/>
    <property type="match status" value="1"/>
</dbReference>
<evidence type="ECO:0000313" key="11">
    <source>
        <dbReference type="Proteomes" id="UP001501588"/>
    </source>
</evidence>
<comment type="caution">
    <text evidence="10">The sequence shown here is derived from an EMBL/GenBank/DDBJ whole genome shotgun (WGS) entry which is preliminary data.</text>
</comment>
<keyword evidence="5 8" id="KW-1133">Transmembrane helix</keyword>
<dbReference type="EMBL" id="BAAAFZ010000019">
    <property type="protein sequence ID" value="GAA0579384.1"/>
    <property type="molecule type" value="Genomic_DNA"/>
</dbReference>
<feature type="domain" description="Bacterial sugar transferase" evidence="9">
    <location>
        <begin position="314"/>
        <end position="502"/>
    </location>
</feature>
<evidence type="ECO:0000256" key="4">
    <source>
        <dbReference type="ARBA" id="ARBA00022692"/>
    </source>
</evidence>
<comment type="similarity">
    <text evidence="2">Belongs to the bacterial sugar transferase family.</text>
</comment>
<accession>A0ABN1F1H9</accession>
<dbReference type="InterPro" id="IPR003362">
    <property type="entry name" value="Bact_transf"/>
</dbReference>
<keyword evidence="6 8" id="KW-0472">Membrane</keyword>
<evidence type="ECO:0000256" key="5">
    <source>
        <dbReference type="ARBA" id="ARBA00022989"/>
    </source>
</evidence>
<gene>
    <name evidence="10" type="ORF">GCM10009416_17240</name>
</gene>
<evidence type="ECO:0000259" key="9">
    <source>
        <dbReference type="Pfam" id="PF02397"/>
    </source>
</evidence>
<dbReference type="PANTHER" id="PTHR30576">
    <property type="entry name" value="COLANIC BIOSYNTHESIS UDP-GLUCOSE LIPID CARRIER TRANSFERASE"/>
    <property type="match status" value="1"/>
</dbReference>
<reference evidence="10 11" key="1">
    <citation type="journal article" date="2019" name="Int. J. Syst. Evol. Microbiol.">
        <title>The Global Catalogue of Microorganisms (GCM) 10K type strain sequencing project: providing services to taxonomists for standard genome sequencing and annotation.</title>
        <authorList>
            <consortium name="The Broad Institute Genomics Platform"/>
            <consortium name="The Broad Institute Genome Sequencing Center for Infectious Disease"/>
            <person name="Wu L."/>
            <person name="Ma J."/>
        </authorList>
    </citation>
    <scope>NUCLEOTIDE SEQUENCE [LARGE SCALE GENOMIC DNA]</scope>
    <source>
        <strain evidence="10 11">JCM 9933</strain>
    </source>
</reference>
<evidence type="ECO:0000256" key="1">
    <source>
        <dbReference type="ARBA" id="ARBA00004141"/>
    </source>
</evidence>
<feature type="transmembrane region" description="Helical" evidence="8">
    <location>
        <begin position="47"/>
        <end position="72"/>
    </location>
</feature>
<evidence type="ECO:0000256" key="3">
    <source>
        <dbReference type="ARBA" id="ARBA00022679"/>
    </source>
</evidence>
<keyword evidence="11" id="KW-1185">Reference proteome</keyword>
<feature type="transmembrane region" description="Helical" evidence="8">
    <location>
        <begin position="116"/>
        <end position="136"/>
    </location>
</feature>
<organism evidence="10 11">
    <name type="scientific">Craurococcus roseus</name>
    <dbReference type="NCBI Taxonomy" id="77585"/>
    <lineage>
        <taxon>Bacteria</taxon>
        <taxon>Pseudomonadati</taxon>
        <taxon>Pseudomonadota</taxon>
        <taxon>Alphaproteobacteria</taxon>
        <taxon>Acetobacterales</taxon>
        <taxon>Acetobacteraceae</taxon>
        <taxon>Craurococcus</taxon>
    </lineage>
</organism>
<feature type="transmembrane region" description="Helical" evidence="8">
    <location>
        <begin position="84"/>
        <end position="104"/>
    </location>
</feature>
<name>A0ABN1F1H9_9PROT</name>